<evidence type="ECO:0000256" key="3">
    <source>
        <dbReference type="ARBA" id="ARBA00022527"/>
    </source>
</evidence>
<dbReference type="InterPro" id="IPR008271">
    <property type="entry name" value="Ser/Thr_kinase_AS"/>
</dbReference>
<dbReference type="GO" id="GO:0005524">
    <property type="term" value="F:ATP binding"/>
    <property type="evidence" value="ECO:0007669"/>
    <property type="project" value="UniProtKB-KW"/>
</dbReference>
<feature type="compositionally biased region" description="Polar residues" evidence="10">
    <location>
        <begin position="565"/>
        <end position="580"/>
    </location>
</feature>
<dbReference type="Gene3D" id="1.10.510.10">
    <property type="entry name" value="Transferase(Phosphotransferase) domain 1"/>
    <property type="match status" value="1"/>
</dbReference>
<feature type="domain" description="Protein kinase" evidence="12">
    <location>
        <begin position="228"/>
        <end position="492"/>
    </location>
</feature>
<feature type="region of interest" description="Disordered" evidence="10">
    <location>
        <begin position="18"/>
        <end position="73"/>
    </location>
</feature>
<name>A0A2B7XBY9_9EURO</name>
<evidence type="ECO:0000256" key="6">
    <source>
        <dbReference type="ARBA" id="ARBA00022777"/>
    </source>
</evidence>
<keyword evidence="14" id="KW-1185">Reference proteome</keyword>
<dbReference type="PROSITE" id="PS50011">
    <property type="entry name" value="PROTEIN_KINASE_DOM"/>
    <property type="match status" value="1"/>
</dbReference>
<keyword evidence="5" id="KW-0547">Nucleotide-binding</keyword>
<dbReference type="STRING" id="2060905.A0A2B7XBY9"/>
<evidence type="ECO:0000256" key="7">
    <source>
        <dbReference type="ARBA" id="ARBA00022840"/>
    </source>
</evidence>
<evidence type="ECO:0000256" key="2">
    <source>
        <dbReference type="ARBA" id="ARBA00008874"/>
    </source>
</evidence>
<feature type="compositionally biased region" description="Low complexity" evidence="10">
    <location>
        <begin position="541"/>
        <end position="552"/>
    </location>
</feature>
<protein>
    <submittedName>
        <fullName evidence="13">Serine/threonine protein kinase</fullName>
    </submittedName>
</protein>
<dbReference type="GO" id="GO:0004674">
    <property type="term" value="F:protein serine/threonine kinase activity"/>
    <property type="evidence" value="ECO:0007669"/>
    <property type="project" value="UniProtKB-KW"/>
</dbReference>
<comment type="similarity">
    <text evidence="2">Belongs to the protein kinase superfamily. STE Ser/Thr protein kinase family. STE20 subfamily.</text>
</comment>
<dbReference type="Proteomes" id="UP000224080">
    <property type="component" value="Unassembled WGS sequence"/>
</dbReference>
<comment type="caution">
    <text evidence="13">The sequence shown here is derived from an EMBL/GenBank/DDBJ whole genome shotgun (WGS) entry which is preliminary data.</text>
</comment>
<reference evidence="13 14" key="1">
    <citation type="submission" date="2017-10" db="EMBL/GenBank/DDBJ databases">
        <title>Comparative genomics in systemic dimorphic fungi from Ajellomycetaceae.</title>
        <authorList>
            <person name="Munoz J.F."/>
            <person name="Mcewen J.G."/>
            <person name="Clay O.K."/>
            <person name="Cuomo C.A."/>
        </authorList>
    </citation>
    <scope>NUCLEOTIDE SEQUENCE [LARGE SCALE GENOMIC DNA]</scope>
    <source>
        <strain evidence="13 14">UAMH130</strain>
    </source>
</reference>
<dbReference type="PROSITE" id="PS00108">
    <property type="entry name" value="PROTEIN_KINASE_ST"/>
    <property type="match status" value="1"/>
</dbReference>
<evidence type="ECO:0000256" key="1">
    <source>
        <dbReference type="ARBA" id="ARBA00005575"/>
    </source>
</evidence>
<dbReference type="InterPro" id="IPR000253">
    <property type="entry name" value="FHA_dom"/>
</dbReference>
<evidence type="ECO:0000259" key="12">
    <source>
        <dbReference type="PROSITE" id="PS50011"/>
    </source>
</evidence>
<dbReference type="PROSITE" id="PS50006">
    <property type="entry name" value="FHA_DOMAIN"/>
    <property type="match status" value="1"/>
</dbReference>
<gene>
    <name evidence="13" type="ORF">GX51_02421</name>
</gene>
<dbReference type="Pfam" id="PF00069">
    <property type="entry name" value="Pkinase"/>
    <property type="match status" value="1"/>
</dbReference>
<dbReference type="InterPro" id="IPR000719">
    <property type="entry name" value="Prot_kinase_dom"/>
</dbReference>
<feature type="domain" description="FHA" evidence="11">
    <location>
        <begin position="89"/>
        <end position="138"/>
    </location>
</feature>
<evidence type="ECO:0000256" key="4">
    <source>
        <dbReference type="ARBA" id="ARBA00022679"/>
    </source>
</evidence>
<evidence type="ECO:0000256" key="9">
    <source>
        <dbReference type="ARBA" id="ARBA00048679"/>
    </source>
</evidence>
<dbReference type="InterPro" id="IPR050629">
    <property type="entry name" value="STE20/SPS1-PAK"/>
</dbReference>
<feature type="compositionally biased region" description="Polar residues" evidence="10">
    <location>
        <begin position="655"/>
        <end position="682"/>
    </location>
</feature>
<dbReference type="SMART" id="SM00220">
    <property type="entry name" value="S_TKc"/>
    <property type="match status" value="1"/>
</dbReference>
<feature type="compositionally biased region" description="Basic and acidic residues" evidence="10">
    <location>
        <begin position="612"/>
        <end position="624"/>
    </location>
</feature>
<feature type="region of interest" description="Disordered" evidence="10">
    <location>
        <begin position="599"/>
        <end position="682"/>
    </location>
</feature>
<dbReference type="OrthoDB" id="4186251at2759"/>
<dbReference type="CDD" id="cd00180">
    <property type="entry name" value="PKc"/>
    <property type="match status" value="1"/>
</dbReference>
<keyword evidence="3 13" id="KW-0723">Serine/threonine-protein kinase</keyword>
<sequence>MDDDPNLILVIRGIPGAPAEALELPHNRGRYRAPPGHSQESPPDPRNRTTAPNSESDEDDPGNNSYVPAPGGSLLLTFDKPPADITRGFTFGVSKKRCDVLLAKTRAADISAMHFVITFDKAGHLVLRDVSSRETAVSYDGWGEKHQRRGFQWILDLNAKRMSISVHLRNGFRLDLTLPRHDSCQSQYRANVVAYVEASQNSVLGLGGLNMPSRDPTRPLSPINDPIYFPVRFIGGGAFGKVYKVLDVSTGRAYASKILLFHSADMEKMEKKLPESPAFEQHTTELREFSNEMKIMKSLVHKHVVEFVCSAEDPLQIVMEYMPLGSLRHQHRSTPISTSEIQLVLAQGLDALRFMHSKGVTHRDIKPENILVYSRNGGFIIKIADFGISKLGSVRTNIGTRSYKAPEFFHPPPINYDNRVDIWALGVVALEFTYGAPDVYSGDDTQLVADAAQRALISHPDSPFYFMVSRMLEINPNNRPTAEDCFEGEPTIDFSRKFSGETSGLTTPTNNRSLSAQTSRASASPDSTRRLPTGNMQAPISKRNLSSTSSRSNRNKRQRHLMDNASLSQTRNDRTVTNAATGVAAPFDVGNRRRLEHSYQYADAPDGGDGGGFDRRQRDTDDGRVPSGTRSSTSKSGKQKEPRHDLSAGADKPLSSRSRNSIARNLTSLDQLQRTKPGSRAN</sequence>
<dbReference type="PANTHER" id="PTHR48012">
    <property type="entry name" value="STERILE20-LIKE KINASE, ISOFORM B-RELATED"/>
    <property type="match status" value="1"/>
</dbReference>
<comment type="similarity">
    <text evidence="1">Belongs to the protein kinase superfamily. CAMK Ser/Thr protein kinase family. CHEK2 subfamily.</text>
</comment>
<keyword evidence="7" id="KW-0067">ATP-binding</keyword>
<comment type="catalytic activity">
    <reaction evidence="9">
        <text>L-seryl-[protein] + ATP = O-phospho-L-seryl-[protein] + ADP + H(+)</text>
        <dbReference type="Rhea" id="RHEA:17989"/>
        <dbReference type="Rhea" id="RHEA-COMP:9863"/>
        <dbReference type="Rhea" id="RHEA-COMP:11604"/>
        <dbReference type="ChEBI" id="CHEBI:15378"/>
        <dbReference type="ChEBI" id="CHEBI:29999"/>
        <dbReference type="ChEBI" id="CHEBI:30616"/>
        <dbReference type="ChEBI" id="CHEBI:83421"/>
        <dbReference type="ChEBI" id="CHEBI:456216"/>
        <dbReference type="EC" id="2.7.11.1"/>
    </reaction>
</comment>
<dbReference type="PANTHER" id="PTHR48012:SF10">
    <property type="entry name" value="FI20177P1"/>
    <property type="match status" value="1"/>
</dbReference>
<feature type="compositionally biased region" description="Low complexity" evidence="10">
    <location>
        <begin position="627"/>
        <end position="636"/>
    </location>
</feature>
<evidence type="ECO:0000313" key="14">
    <source>
        <dbReference type="Proteomes" id="UP000224080"/>
    </source>
</evidence>
<feature type="region of interest" description="Disordered" evidence="10">
    <location>
        <begin position="496"/>
        <end position="581"/>
    </location>
</feature>
<dbReference type="AlphaFoldDB" id="A0A2B7XBY9"/>
<dbReference type="Gene3D" id="2.60.200.20">
    <property type="match status" value="1"/>
</dbReference>
<evidence type="ECO:0000256" key="5">
    <source>
        <dbReference type="ARBA" id="ARBA00022741"/>
    </source>
</evidence>
<keyword evidence="4" id="KW-0808">Transferase</keyword>
<dbReference type="SUPFAM" id="SSF56112">
    <property type="entry name" value="Protein kinase-like (PK-like)"/>
    <property type="match status" value="1"/>
</dbReference>
<feature type="compositionally biased region" description="Polar residues" evidence="10">
    <location>
        <begin position="500"/>
        <end position="526"/>
    </location>
</feature>
<organism evidence="13 14">
    <name type="scientific">Blastomyces parvus</name>
    <dbReference type="NCBI Taxonomy" id="2060905"/>
    <lineage>
        <taxon>Eukaryota</taxon>
        <taxon>Fungi</taxon>
        <taxon>Dikarya</taxon>
        <taxon>Ascomycota</taxon>
        <taxon>Pezizomycotina</taxon>
        <taxon>Eurotiomycetes</taxon>
        <taxon>Eurotiomycetidae</taxon>
        <taxon>Onygenales</taxon>
        <taxon>Ajellomycetaceae</taxon>
        <taxon>Blastomyces</taxon>
    </lineage>
</organism>
<evidence type="ECO:0000256" key="8">
    <source>
        <dbReference type="ARBA" id="ARBA00047899"/>
    </source>
</evidence>
<evidence type="ECO:0000313" key="13">
    <source>
        <dbReference type="EMBL" id="PGH06409.1"/>
    </source>
</evidence>
<accession>A0A2B7XBY9</accession>
<keyword evidence="6 13" id="KW-0418">Kinase</keyword>
<dbReference type="EMBL" id="PDNC01000022">
    <property type="protein sequence ID" value="PGH06409.1"/>
    <property type="molecule type" value="Genomic_DNA"/>
</dbReference>
<comment type="catalytic activity">
    <reaction evidence="8">
        <text>L-threonyl-[protein] + ATP = O-phospho-L-threonyl-[protein] + ADP + H(+)</text>
        <dbReference type="Rhea" id="RHEA:46608"/>
        <dbReference type="Rhea" id="RHEA-COMP:11060"/>
        <dbReference type="Rhea" id="RHEA-COMP:11605"/>
        <dbReference type="ChEBI" id="CHEBI:15378"/>
        <dbReference type="ChEBI" id="CHEBI:30013"/>
        <dbReference type="ChEBI" id="CHEBI:30616"/>
        <dbReference type="ChEBI" id="CHEBI:61977"/>
        <dbReference type="ChEBI" id="CHEBI:456216"/>
        <dbReference type="EC" id="2.7.11.1"/>
    </reaction>
</comment>
<evidence type="ECO:0000256" key="10">
    <source>
        <dbReference type="SAM" id="MobiDB-lite"/>
    </source>
</evidence>
<dbReference type="InterPro" id="IPR011009">
    <property type="entry name" value="Kinase-like_dom_sf"/>
</dbReference>
<evidence type="ECO:0000259" key="11">
    <source>
        <dbReference type="PROSITE" id="PS50006"/>
    </source>
</evidence>
<proteinExistence type="inferred from homology"/>
<dbReference type="GO" id="GO:0005737">
    <property type="term" value="C:cytoplasm"/>
    <property type="evidence" value="ECO:0007669"/>
    <property type="project" value="TreeGrafter"/>
</dbReference>